<evidence type="ECO:0000259" key="1">
    <source>
        <dbReference type="Pfam" id="PF00578"/>
    </source>
</evidence>
<reference evidence="2 3" key="1">
    <citation type="submission" date="2023-02" db="EMBL/GenBank/DDBJ databases">
        <title>Genome sequence of Mucilaginibacter jinjuensis strain KACC 16571.</title>
        <authorList>
            <person name="Kim S."/>
            <person name="Heo J."/>
            <person name="Kwon S.-W."/>
        </authorList>
    </citation>
    <scope>NUCLEOTIDE SEQUENCE [LARGE SCALE GENOMIC DNA]</scope>
    <source>
        <strain evidence="2 3">KACC 16571</strain>
    </source>
</reference>
<dbReference type="RefSeq" id="WP_273632538.1">
    <property type="nucleotide sequence ID" value="NZ_CP117167.1"/>
</dbReference>
<dbReference type="Pfam" id="PF00578">
    <property type="entry name" value="AhpC-TSA"/>
    <property type="match status" value="1"/>
</dbReference>
<dbReference type="EMBL" id="CP117167">
    <property type="protein sequence ID" value="WCT14206.1"/>
    <property type="molecule type" value="Genomic_DNA"/>
</dbReference>
<keyword evidence="3" id="KW-1185">Reference proteome</keyword>
<dbReference type="Proteomes" id="UP001216139">
    <property type="component" value="Chromosome"/>
</dbReference>
<evidence type="ECO:0000313" key="2">
    <source>
        <dbReference type="EMBL" id="WCT14206.1"/>
    </source>
</evidence>
<organism evidence="2 3">
    <name type="scientific">Mucilaginibacter jinjuensis</name>
    <dbReference type="NCBI Taxonomy" id="1176721"/>
    <lineage>
        <taxon>Bacteria</taxon>
        <taxon>Pseudomonadati</taxon>
        <taxon>Bacteroidota</taxon>
        <taxon>Sphingobacteriia</taxon>
        <taxon>Sphingobacteriales</taxon>
        <taxon>Sphingobacteriaceae</taxon>
        <taxon>Mucilaginibacter</taxon>
    </lineage>
</organism>
<evidence type="ECO:0000313" key="3">
    <source>
        <dbReference type="Proteomes" id="UP001216139"/>
    </source>
</evidence>
<gene>
    <name evidence="2" type="ORF">PQO05_09690</name>
</gene>
<sequence length="210" mass="24099">MLNNNLKFPAFDTLELITELEYNMQTYTKLKPAKPGDFINGLSQTKNKLHPYFDENVYNQSGIAFSYTKKPLVLYFYSSQWGASSIAHLKQLNTQLQQIQYHYGNLLVVTDNEDDIKQALWDHSLSLQYYIDSKYELSELLGIYADSSPAWNRYAGVDQNVPLPSVYVLDSLRQVAFAHANEDILTGLPLNYITEAVYQSNKYLSNKRSA</sequence>
<protein>
    <submittedName>
        <fullName evidence="2">Redoxin domain-containing protein</fullName>
    </submittedName>
</protein>
<dbReference type="InterPro" id="IPR036249">
    <property type="entry name" value="Thioredoxin-like_sf"/>
</dbReference>
<feature type="domain" description="Alkyl hydroperoxide reductase subunit C/ Thiol specific antioxidant" evidence="1">
    <location>
        <begin position="66"/>
        <end position="176"/>
    </location>
</feature>
<dbReference type="InterPro" id="IPR000866">
    <property type="entry name" value="AhpC/TSA"/>
</dbReference>
<dbReference type="SUPFAM" id="SSF52833">
    <property type="entry name" value="Thioredoxin-like"/>
    <property type="match status" value="1"/>
</dbReference>
<proteinExistence type="predicted"/>
<name>A0ABY7TCM9_9SPHI</name>
<dbReference type="Gene3D" id="3.40.30.10">
    <property type="entry name" value="Glutaredoxin"/>
    <property type="match status" value="1"/>
</dbReference>
<accession>A0ABY7TCM9</accession>